<gene>
    <name evidence="4" type="ORF">NEMVEDRAFT_v1g240051</name>
</gene>
<dbReference type="Pfam" id="PF04471">
    <property type="entry name" value="Mrr_cat"/>
    <property type="match status" value="1"/>
</dbReference>
<evidence type="ECO:0000313" key="4">
    <source>
        <dbReference type="EMBL" id="EDO46022.1"/>
    </source>
</evidence>
<dbReference type="AlphaFoldDB" id="A7RQZ1"/>
<comment type="subcellular location">
    <subcellularLocation>
        <location evidence="1">Mitochondrion</location>
    </subcellularLocation>
</comment>
<dbReference type="InterPro" id="IPR007560">
    <property type="entry name" value="Restrct_endonuc_IV_Mrr"/>
</dbReference>
<evidence type="ECO:0000256" key="2">
    <source>
        <dbReference type="ARBA" id="ARBA00023128"/>
    </source>
</evidence>
<dbReference type="PANTHER" id="PTHR28133:SF1">
    <property type="entry name" value="REQUIRED FOR RESPIRATORY GROWTH PROTEIN 7, MITOCHONDRIAL"/>
    <property type="match status" value="1"/>
</dbReference>
<dbReference type="GO" id="GO:0003677">
    <property type="term" value="F:DNA binding"/>
    <property type="evidence" value="ECO:0007669"/>
    <property type="project" value="InterPro"/>
</dbReference>
<dbReference type="PANTHER" id="PTHR28133">
    <property type="entry name" value="REQUIRED FOR RESPIRATORY GROWTH PROTEIN 7, MITOCHONDRIAL"/>
    <property type="match status" value="1"/>
</dbReference>
<evidence type="ECO:0000313" key="5">
    <source>
        <dbReference type="Proteomes" id="UP000001593"/>
    </source>
</evidence>
<dbReference type="Proteomes" id="UP000001593">
    <property type="component" value="Unassembled WGS sequence"/>
</dbReference>
<protein>
    <recommendedName>
        <fullName evidence="3">Restriction endonuclease type IV Mrr domain-containing protein</fullName>
    </recommendedName>
</protein>
<dbReference type="GO" id="GO:0004519">
    <property type="term" value="F:endonuclease activity"/>
    <property type="evidence" value="ECO:0007669"/>
    <property type="project" value="InterPro"/>
</dbReference>
<dbReference type="Gene3D" id="3.40.1350.10">
    <property type="match status" value="1"/>
</dbReference>
<keyword evidence="2" id="KW-0496">Mitochondrion</keyword>
<dbReference type="InterPro" id="IPR011856">
    <property type="entry name" value="tRNA_endonuc-like_dom_sf"/>
</dbReference>
<proteinExistence type="predicted"/>
<dbReference type="SUPFAM" id="SSF52980">
    <property type="entry name" value="Restriction endonuclease-like"/>
    <property type="match status" value="1"/>
</dbReference>
<reference evidence="4 5" key="1">
    <citation type="journal article" date="2007" name="Science">
        <title>Sea anemone genome reveals ancestral eumetazoan gene repertoire and genomic organization.</title>
        <authorList>
            <person name="Putnam N.H."/>
            <person name="Srivastava M."/>
            <person name="Hellsten U."/>
            <person name="Dirks B."/>
            <person name="Chapman J."/>
            <person name="Salamov A."/>
            <person name="Terry A."/>
            <person name="Shapiro H."/>
            <person name="Lindquist E."/>
            <person name="Kapitonov V.V."/>
            <person name="Jurka J."/>
            <person name="Genikhovich G."/>
            <person name="Grigoriev I.V."/>
            <person name="Lucas S.M."/>
            <person name="Steele R.E."/>
            <person name="Finnerty J.R."/>
            <person name="Technau U."/>
            <person name="Martindale M.Q."/>
            <person name="Rokhsar D.S."/>
        </authorList>
    </citation>
    <scope>NUCLEOTIDE SEQUENCE [LARGE SCALE GENOMIC DNA]</scope>
    <source>
        <strain evidence="5">CH2 X CH6</strain>
    </source>
</reference>
<dbReference type="InterPro" id="IPR011335">
    <property type="entry name" value="Restrct_endonuc-II-like"/>
</dbReference>
<dbReference type="GO" id="GO:0009307">
    <property type="term" value="P:DNA restriction-modification system"/>
    <property type="evidence" value="ECO:0007669"/>
    <property type="project" value="InterPro"/>
</dbReference>
<evidence type="ECO:0000259" key="3">
    <source>
        <dbReference type="Pfam" id="PF04471"/>
    </source>
</evidence>
<dbReference type="OrthoDB" id="20734at2759"/>
<accession>A7RQZ1</accession>
<dbReference type="GO" id="GO:0006281">
    <property type="term" value="P:DNA repair"/>
    <property type="evidence" value="ECO:0007669"/>
    <property type="project" value="UniProtKB-ARBA"/>
</dbReference>
<dbReference type="GO" id="GO:0005739">
    <property type="term" value="C:mitochondrion"/>
    <property type="evidence" value="ECO:0007669"/>
    <property type="project" value="UniProtKB-SubCell"/>
</dbReference>
<dbReference type="EMBL" id="DS469530">
    <property type="protein sequence ID" value="EDO46022.1"/>
    <property type="molecule type" value="Genomic_DNA"/>
</dbReference>
<organism evidence="4 5">
    <name type="scientific">Nematostella vectensis</name>
    <name type="common">Starlet sea anemone</name>
    <dbReference type="NCBI Taxonomy" id="45351"/>
    <lineage>
        <taxon>Eukaryota</taxon>
        <taxon>Metazoa</taxon>
        <taxon>Cnidaria</taxon>
        <taxon>Anthozoa</taxon>
        <taxon>Hexacorallia</taxon>
        <taxon>Actiniaria</taxon>
        <taxon>Edwardsiidae</taxon>
        <taxon>Nematostella</taxon>
    </lineage>
</organism>
<sequence>MRAFIYNRALRKLTKYYCQICHRYSSSYESGKLYELVTVFWLRRFLFEVTHSGKRGDRGVDFRGCFKLKEQLFPVVGQCKYHKRKMARVGPSHVREMEGVLSQEGEATLGVLVNNIGFTSLAYEHFMSSPLPLIFVVITDRHRLSLVSGITLTKKLDSHDKLGQTKLKWQLQADAVCGGSKEKDKVLNHDAATDRTLDCNDQQQNMANQQTPQNNCGKKVIERNSDAYDGWRLSLFELNPPARTLLPNLVIGLTMGTDGHRVPNLMALTL</sequence>
<dbReference type="InParanoid" id="A7RQZ1"/>
<dbReference type="InterPro" id="IPR018828">
    <property type="entry name" value="RRG7"/>
</dbReference>
<keyword evidence="5" id="KW-1185">Reference proteome</keyword>
<feature type="domain" description="Restriction endonuclease type IV Mrr" evidence="3">
    <location>
        <begin position="42"/>
        <end position="132"/>
    </location>
</feature>
<dbReference type="KEGG" id="nve:5518121"/>
<name>A7RQZ1_NEMVE</name>
<dbReference type="HOGENOM" id="CLU_1031724_0_0_1"/>
<evidence type="ECO:0000256" key="1">
    <source>
        <dbReference type="ARBA" id="ARBA00004173"/>
    </source>
</evidence>
<dbReference type="eggNOG" id="ENOG502RW2G">
    <property type="taxonomic scope" value="Eukaryota"/>
</dbReference>